<keyword evidence="4 6" id="KW-0732">Signal</keyword>
<feature type="domain" description="Insulin-like" evidence="7">
    <location>
        <begin position="23"/>
        <end position="106"/>
    </location>
</feature>
<dbReference type="InterPro" id="IPR036438">
    <property type="entry name" value="Insulin-like_sf"/>
</dbReference>
<dbReference type="SUPFAM" id="SSF56994">
    <property type="entry name" value="Insulin-like"/>
    <property type="match status" value="1"/>
</dbReference>
<dbReference type="SMART" id="SM00078">
    <property type="entry name" value="IlGF"/>
    <property type="match status" value="1"/>
</dbReference>
<sequence length="107" mass="11791">MVVGAYLLMAAVAFLLPDSGSGRRLCGNDLAEVLAQVCDGQFYEGEKKSDPGAVLNEIPIDDAYSRFPFFPKRYAYSMAAGSLDKRGQIPECCRRSCRYNELTKHCG</sequence>
<evidence type="ECO:0000256" key="4">
    <source>
        <dbReference type="ARBA" id="ARBA00022729"/>
    </source>
</evidence>
<dbReference type="Pfam" id="PF00049">
    <property type="entry name" value="Insulin"/>
    <property type="match status" value="1"/>
</dbReference>
<comment type="subunit">
    <text evidence="2">Heterodimer of a B chain and an A chain linked by two disulfide bonds.</text>
</comment>
<protein>
    <recommendedName>
        <fullName evidence="7">Insulin-like domain-containing protein</fullName>
    </recommendedName>
</protein>
<evidence type="ECO:0000313" key="8">
    <source>
        <dbReference type="EMBL" id="KAL1138547.1"/>
    </source>
</evidence>
<evidence type="ECO:0000256" key="5">
    <source>
        <dbReference type="ARBA" id="ARBA00023157"/>
    </source>
</evidence>
<proteinExistence type="inferred from homology"/>
<keyword evidence="5" id="KW-1015">Disulfide bond</keyword>
<organism evidence="8 9">
    <name type="scientific">Ranatra chinensis</name>
    <dbReference type="NCBI Taxonomy" id="642074"/>
    <lineage>
        <taxon>Eukaryota</taxon>
        <taxon>Metazoa</taxon>
        <taxon>Ecdysozoa</taxon>
        <taxon>Arthropoda</taxon>
        <taxon>Hexapoda</taxon>
        <taxon>Insecta</taxon>
        <taxon>Pterygota</taxon>
        <taxon>Neoptera</taxon>
        <taxon>Paraneoptera</taxon>
        <taxon>Hemiptera</taxon>
        <taxon>Heteroptera</taxon>
        <taxon>Panheteroptera</taxon>
        <taxon>Nepomorpha</taxon>
        <taxon>Nepidae</taxon>
        <taxon>Ranatrinae</taxon>
        <taxon>Ranatra</taxon>
    </lineage>
</organism>
<evidence type="ECO:0000256" key="3">
    <source>
        <dbReference type="ARBA" id="ARBA00022685"/>
    </source>
</evidence>
<dbReference type="PRINTS" id="PR00276">
    <property type="entry name" value="INSULINFAMLY"/>
</dbReference>
<reference evidence="8 9" key="1">
    <citation type="submission" date="2024-07" db="EMBL/GenBank/DDBJ databases">
        <title>Chromosome-level genome assembly of the water stick insect Ranatra chinensis (Heteroptera: Nepidae).</title>
        <authorList>
            <person name="Liu X."/>
        </authorList>
    </citation>
    <scope>NUCLEOTIDE SEQUENCE [LARGE SCALE GENOMIC DNA]</scope>
    <source>
        <strain evidence="8">Cailab_2021Rc</strain>
        <tissue evidence="8">Muscle</tissue>
    </source>
</reference>
<comment type="similarity">
    <text evidence="1">Belongs to the insulin family.</text>
</comment>
<feature type="signal peptide" evidence="6">
    <location>
        <begin position="1"/>
        <end position="22"/>
    </location>
</feature>
<dbReference type="InterPro" id="IPR022352">
    <property type="entry name" value="Ins/IGF/rlx"/>
</dbReference>
<keyword evidence="3" id="KW-0165">Cleavage on pair of basic residues</keyword>
<dbReference type="AlphaFoldDB" id="A0ABD0Z4A4"/>
<name>A0ABD0Z4A4_9HEMI</name>
<accession>A0ABD0Z4A4</accession>
<evidence type="ECO:0000256" key="6">
    <source>
        <dbReference type="SAM" id="SignalP"/>
    </source>
</evidence>
<keyword evidence="9" id="KW-1185">Reference proteome</keyword>
<gene>
    <name evidence="8" type="ORF">AAG570_008610</name>
</gene>
<dbReference type="GO" id="GO:0005576">
    <property type="term" value="C:extracellular region"/>
    <property type="evidence" value="ECO:0007669"/>
    <property type="project" value="UniProtKB-ARBA"/>
</dbReference>
<dbReference type="Proteomes" id="UP001558652">
    <property type="component" value="Unassembled WGS sequence"/>
</dbReference>
<evidence type="ECO:0000313" key="9">
    <source>
        <dbReference type="Proteomes" id="UP001558652"/>
    </source>
</evidence>
<evidence type="ECO:0000256" key="1">
    <source>
        <dbReference type="ARBA" id="ARBA00009034"/>
    </source>
</evidence>
<comment type="caution">
    <text evidence="8">The sequence shown here is derived from an EMBL/GenBank/DDBJ whole genome shotgun (WGS) entry which is preliminary data.</text>
</comment>
<dbReference type="Gene3D" id="1.10.100.10">
    <property type="entry name" value="Insulin-like"/>
    <property type="match status" value="1"/>
</dbReference>
<dbReference type="InterPro" id="IPR016179">
    <property type="entry name" value="Insulin-like"/>
</dbReference>
<dbReference type="PANTHER" id="PTHR13647:SF4">
    <property type="entry name" value="INSULIN-LIKE PEPTIDE 1-RELATED"/>
    <property type="match status" value="1"/>
</dbReference>
<evidence type="ECO:0000259" key="7">
    <source>
        <dbReference type="SMART" id="SM00078"/>
    </source>
</evidence>
<dbReference type="PANTHER" id="PTHR13647">
    <property type="entry name" value="INSULIN-LIKE PEPTIDE 2-RELATED"/>
    <property type="match status" value="1"/>
</dbReference>
<feature type="chain" id="PRO_5044780064" description="Insulin-like domain-containing protein" evidence="6">
    <location>
        <begin position="23"/>
        <end position="107"/>
    </location>
</feature>
<dbReference type="EMBL" id="JBFDAA010000003">
    <property type="protein sequence ID" value="KAL1138547.1"/>
    <property type="molecule type" value="Genomic_DNA"/>
</dbReference>
<evidence type="ECO:0000256" key="2">
    <source>
        <dbReference type="ARBA" id="ARBA00011207"/>
    </source>
</evidence>